<dbReference type="AlphaFoldDB" id="A0A1Z4JM80"/>
<dbReference type="Proteomes" id="UP000217895">
    <property type="component" value="Chromosome"/>
</dbReference>
<gene>
    <name evidence="1" type="ORF">NIES2135_47220</name>
</gene>
<accession>A0A1Z4JM80</accession>
<evidence type="ECO:0008006" key="3">
    <source>
        <dbReference type="Google" id="ProtNLM"/>
    </source>
</evidence>
<reference evidence="1 2" key="1">
    <citation type="submission" date="2017-06" db="EMBL/GenBank/DDBJ databases">
        <title>Genome sequencing of cyanobaciteial culture collection at National Institute for Environmental Studies (NIES).</title>
        <authorList>
            <person name="Hirose Y."/>
            <person name="Shimura Y."/>
            <person name="Fujisawa T."/>
            <person name="Nakamura Y."/>
            <person name="Kawachi M."/>
        </authorList>
    </citation>
    <scope>NUCLEOTIDE SEQUENCE [LARGE SCALE GENOMIC DNA]</scope>
    <source>
        <strain evidence="1 2">NIES-2135</strain>
    </source>
</reference>
<sequence length="445" mass="50048">MTMPFLQRSLQPFERLQISDGLLITAKRWQQAHSYHRQRQNLLHQSVHSPGIVWGLGVSVIRAPETISSQYRDGRWVQIQPGLAIDNFGNPIVVPAPIEFRIASEASAKQPVEVFLMLRYVDPDKLQALPEQETIQETFRIDETVTLPQVDEIELCRICLAPGRHQLKPAENVMFPGLNELDLRFRPAAHVRQTEWVEVGCFSASATAQFRALLQSAIALYPKMAGRVEHLTFPLNSSVTKYHLLYLTKAQFLALDEASMRGLLSAIAQGTTIIVAESLKGSAIAELQTVRQQLTDALLETSESEETYLAVQCELSAVTEQLQEYLQQQHAELSFHCHQLGIAISQVELLSSRHPLKTEPFLFSQFPTLRQQPITLLNSQGLIHLLGDLSVAWDGEVPFSREAVRTSQELGINVLHFAWQRKQRTTLQASTAAPEQSSQFVQTYA</sequence>
<dbReference type="EMBL" id="AP018203">
    <property type="protein sequence ID" value="BAY57851.1"/>
    <property type="molecule type" value="Genomic_DNA"/>
</dbReference>
<evidence type="ECO:0000313" key="2">
    <source>
        <dbReference type="Proteomes" id="UP000217895"/>
    </source>
</evidence>
<evidence type="ECO:0000313" key="1">
    <source>
        <dbReference type="EMBL" id="BAY57851.1"/>
    </source>
</evidence>
<protein>
    <recommendedName>
        <fullName evidence="3">DUF4159 domain-containing protein</fullName>
    </recommendedName>
</protein>
<name>A0A1Z4JM80_LEPBY</name>
<organism evidence="1 2">
    <name type="scientific">Leptolyngbya boryana NIES-2135</name>
    <dbReference type="NCBI Taxonomy" id="1973484"/>
    <lineage>
        <taxon>Bacteria</taxon>
        <taxon>Bacillati</taxon>
        <taxon>Cyanobacteriota</taxon>
        <taxon>Cyanophyceae</taxon>
        <taxon>Leptolyngbyales</taxon>
        <taxon>Leptolyngbyaceae</taxon>
        <taxon>Leptolyngbya group</taxon>
        <taxon>Leptolyngbya</taxon>
    </lineage>
</organism>
<keyword evidence="2" id="KW-1185">Reference proteome</keyword>
<proteinExistence type="predicted"/>